<feature type="compositionally biased region" description="Pro residues" evidence="1">
    <location>
        <begin position="117"/>
        <end position="141"/>
    </location>
</feature>
<dbReference type="AlphaFoldDB" id="A0A9P5H4N5"/>
<protein>
    <submittedName>
        <fullName evidence="2">Uncharacterized protein</fullName>
    </submittedName>
</protein>
<dbReference type="Proteomes" id="UP000722485">
    <property type="component" value="Unassembled WGS sequence"/>
</dbReference>
<gene>
    <name evidence="2" type="ORF">G7Z17_g11651</name>
</gene>
<feature type="compositionally biased region" description="Basic and acidic residues" evidence="1">
    <location>
        <begin position="181"/>
        <end position="192"/>
    </location>
</feature>
<feature type="compositionally biased region" description="Basic residues" evidence="1">
    <location>
        <begin position="167"/>
        <end position="180"/>
    </location>
</feature>
<evidence type="ECO:0000313" key="3">
    <source>
        <dbReference type="Proteomes" id="UP000722485"/>
    </source>
</evidence>
<feature type="region of interest" description="Disordered" evidence="1">
    <location>
        <begin position="1"/>
        <end position="192"/>
    </location>
</feature>
<accession>A0A9P5H4N5</accession>
<feature type="compositionally biased region" description="Polar residues" evidence="1">
    <location>
        <begin position="1"/>
        <end position="17"/>
    </location>
</feature>
<organism evidence="2 3">
    <name type="scientific">Cylindrodendrum hubeiense</name>
    <dbReference type="NCBI Taxonomy" id="595255"/>
    <lineage>
        <taxon>Eukaryota</taxon>
        <taxon>Fungi</taxon>
        <taxon>Dikarya</taxon>
        <taxon>Ascomycota</taxon>
        <taxon>Pezizomycotina</taxon>
        <taxon>Sordariomycetes</taxon>
        <taxon>Hypocreomycetidae</taxon>
        <taxon>Hypocreales</taxon>
        <taxon>Nectriaceae</taxon>
        <taxon>Cylindrodendrum</taxon>
    </lineage>
</organism>
<sequence length="192" mass="21029">MGSPKAESTTTGQTVPSTFPEPPTRSGSPTEVAPNTGSPINTEPPRSPPRSPQSPQLPINPHTNTAGPRLTRHRLQEGIRESGRTGLSTQQMLSIDNEGHRAADDFLLGVGEFVNAPQPPSEPHTPSEPQPTSEPQPPSDPQPNQVPQTGPANATESLQEELDNMHRQNRRRRRALRRQRRANDSHARRTHS</sequence>
<keyword evidence="3" id="KW-1185">Reference proteome</keyword>
<evidence type="ECO:0000256" key="1">
    <source>
        <dbReference type="SAM" id="MobiDB-lite"/>
    </source>
</evidence>
<comment type="caution">
    <text evidence="2">The sequence shown here is derived from an EMBL/GenBank/DDBJ whole genome shotgun (WGS) entry which is preliminary data.</text>
</comment>
<name>A0A9P5H4N5_9HYPO</name>
<dbReference type="EMBL" id="JAANBB010000455">
    <property type="protein sequence ID" value="KAF7542346.1"/>
    <property type="molecule type" value="Genomic_DNA"/>
</dbReference>
<feature type="compositionally biased region" description="Basic and acidic residues" evidence="1">
    <location>
        <begin position="74"/>
        <end position="83"/>
    </location>
</feature>
<evidence type="ECO:0000313" key="2">
    <source>
        <dbReference type="EMBL" id="KAF7542346.1"/>
    </source>
</evidence>
<reference evidence="2" key="1">
    <citation type="submission" date="2020-03" db="EMBL/GenBank/DDBJ databases">
        <title>Draft Genome Sequence of Cylindrodendrum hubeiense.</title>
        <authorList>
            <person name="Buettner E."/>
            <person name="Kellner H."/>
        </authorList>
    </citation>
    <scope>NUCLEOTIDE SEQUENCE</scope>
    <source>
        <strain evidence="2">IHI 201604</strain>
    </source>
</reference>
<feature type="compositionally biased region" description="Polar residues" evidence="1">
    <location>
        <begin position="85"/>
        <end position="94"/>
    </location>
</feature>
<dbReference type="OrthoDB" id="10597727at2759"/>
<proteinExistence type="predicted"/>
<feature type="compositionally biased region" description="Polar residues" evidence="1">
    <location>
        <begin position="25"/>
        <end position="41"/>
    </location>
</feature>